<dbReference type="EMBL" id="LT554077">
    <property type="protein sequence ID" value="SAM03331.1"/>
    <property type="molecule type" value="Genomic_DNA"/>
</dbReference>
<dbReference type="InterPro" id="IPR009010">
    <property type="entry name" value="Asp_de-COase-like_dom_sf"/>
</dbReference>
<gene>
    <name evidence="4" type="primary">ABSGL_09149.1 scaffold 10682</name>
</gene>
<dbReference type="Gene3D" id="3.40.50.300">
    <property type="entry name" value="P-loop containing nucleotide triphosphate hydrolases"/>
    <property type="match status" value="2"/>
</dbReference>
<dbReference type="Proteomes" id="UP000078561">
    <property type="component" value="Unassembled WGS sequence"/>
</dbReference>
<dbReference type="GO" id="GO:0005524">
    <property type="term" value="F:ATP binding"/>
    <property type="evidence" value="ECO:0007669"/>
    <property type="project" value="UniProtKB-KW"/>
</dbReference>
<dbReference type="PANTHER" id="PTHR23077">
    <property type="entry name" value="AAA-FAMILY ATPASE"/>
    <property type="match status" value="1"/>
</dbReference>
<dbReference type="SUPFAM" id="SSF52540">
    <property type="entry name" value="P-loop containing nucleoside triphosphate hydrolases"/>
    <property type="match status" value="2"/>
</dbReference>
<dbReference type="SMART" id="SM00382">
    <property type="entry name" value="AAA"/>
    <property type="match status" value="2"/>
</dbReference>
<keyword evidence="2" id="KW-0067">ATP-binding</keyword>
<dbReference type="InterPro" id="IPR027417">
    <property type="entry name" value="P-loop_NTPase"/>
</dbReference>
<dbReference type="CDD" id="cd19511">
    <property type="entry name" value="RecA-like_CDC48_r2-like"/>
    <property type="match status" value="1"/>
</dbReference>
<name>A0A163JV87_ABSGL</name>
<organism evidence="4">
    <name type="scientific">Absidia glauca</name>
    <name type="common">Pin mould</name>
    <dbReference type="NCBI Taxonomy" id="4829"/>
    <lineage>
        <taxon>Eukaryota</taxon>
        <taxon>Fungi</taxon>
        <taxon>Fungi incertae sedis</taxon>
        <taxon>Mucoromycota</taxon>
        <taxon>Mucoromycotina</taxon>
        <taxon>Mucoromycetes</taxon>
        <taxon>Mucorales</taxon>
        <taxon>Cunninghamellaceae</taxon>
        <taxon>Absidia</taxon>
    </lineage>
</organism>
<reference evidence="4" key="1">
    <citation type="submission" date="2016-04" db="EMBL/GenBank/DDBJ databases">
        <authorList>
            <person name="Evans L.H."/>
            <person name="Alamgir A."/>
            <person name="Owens N."/>
            <person name="Weber N.D."/>
            <person name="Virtaneva K."/>
            <person name="Barbian K."/>
            <person name="Babar A."/>
            <person name="Rosenke K."/>
        </authorList>
    </citation>
    <scope>NUCLEOTIDE SEQUENCE [LARGE SCALE GENOMIC DNA]</scope>
    <source>
        <strain evidence="4">CBS 101.48</strain>
    </source>
</reference>
<feature type="domain" description="AAA+ ATPase" evidence="3">
    <location>
        <begin position="238"/>
        <end position="380"/>
    </location>
</feature>
<dbReference type="SUPFAM" id="SSF50692">
    <property type="entry name" value="ADC-like"/>
    <property type="match status" value="1"/>
</dbReference>
<accession>A0A163JV87</accession>
<dbReference type="GO" id="GO:0005737">
    <property type="term" value="C:cytoplasm"/>
    <property type="evidence" value="ECO:0007669"/>
    <property type="project" value="TreeGrafter"/>
</dbReference>
<dbReference type="PROSITE" id="PS00674">
    <property type="entry name" value="AAA"/>
    <property type="match status" value="2"/>
</dbReference>
<dbReference type="GO" id="GO:0016887">
    <property type="term" value="F:ATP hydrolysis activity"/>
    <property type="evidence" value="ECO:0007669"/>
    <property type="project" value="InterPro"/>
</dbReference>
<dbReference type="FunCoup" id="A0A163JV87">
    <property type="interactions" value="517"/>
</dbReference>
<keyword evidence="1" id="KW-0547">Nucleotide-binding</keyword>
<evidence type="ECO:0000259" key="3">
    <source>
        <dbReference type="SMART" id="SM00382"/>
    </source>
</evidence>
<dbReference type="OrthoDB" id="27435at2759"/>
<dbReference type="Gene3D" id="1.10.8.60">
    <property type="match status" value="2"/>
</dbReference>
<dbReference type="InterPro" id="IPR003959">
    <property type="entry name" value="ATPase_AAA_core"/>
</dbReference>
<dbReference type="InterPro" id="IPR050168">
    <property type="entry name" value="AAA_ATPase_domain"/>
</dbReference>
<dbReference type="InterPro" id="IPR003960">
    <property type="entry name" value="ATPase_AAA_CS"/>
</dbReference>
<dbReference type="InterPro" id="IPR003593">
    <property type="entry name" value="AAA+_ATPase"/>
</dbReference>
<protein>
    <recommendedName>
        <fullName evidence="3">AAA+ ATPase domain-containing protein</fullName>
    </recommendedName>
</protein>
<dbReference type="CDD" id="cd19503">
    <property type="entry name" value="RecA-like_CDC48_NLV2_r1-like"/>
    <property type="match status" value="1"/>
</dbReference>
<keyword evidence="5" id="KW-1185">Reference proteome</keyword>
<evidence type="ECO:0000313" key="4">
    <source>
        <dbReference type="EMBL" id="SAM03331.1"/>
    </source>
</evidence>
<dbReference type="InterPro" id="IPR041569">
    <property type="entry name" value="AAA_lid_3"/>
</dbReference>
<evidence type="ECO:0000256" key="1">
    <source>
        <dbReference type="ARBA" id="ARBA00022741"/>
    </source>
</evidence>
<dbReference type="PANTHER" id="PTHR23077:SF27">
    <property type="entry name" value="ATPASE FAMILY GENE 2 PROTEIN HOMOLOG A"/>
    <property type="match status" value="1"/>
</dbReference>
<dbReference type="FunFam" id="3.40.50.300:FF:000661">
    <property type="entry name" value="calmodulin-interacting protein 111 isoform X1"/>
    <property type="match status" value="1"/>
</dbReference>
<dbReference type="OMA" id="DRHIYVA"/>
<dbReference type="AlphaFoldDB" id="A0A163JV87"/>
<evidence type="ECO:0000313" key="5">
    <source>
        <dbReference type="Proteomes" id="UP000078561"/>
    </source>
</evidence>
<dbReference type="Pfam" id="PF17862">
    <property type="entry name" value="AAA_lid_3"/>
    <property type="match status" value="2"/>
</dbReference>
<dbReference type="STRING" id="4829.A0A163JV87"/>
<feature type="domain" description="AAA+ ATPase" evidence="3">
    <location>
        <begin position="510"/>
        <end position="649"/>
    </location>
</feature>
<sequence>MNPTFQVQASKSLATTNKVMIPLEMMQALRIYTGDLVILHSEKDQNRIIVNTAWPSLSSEKEVLQLHATARLTCDLSLGDFVTMEKFTGSRLPALVVNIAPATPPDYPINDIFINFLHQSLLDLTYVVSGQVIDLPYLGLTRRFIVNIPPATPHTVVTDQHSIVYHITQTSKVKVEAKPLTQTTNNSSSKEAGTPKDTSRKIAYDQIGGLAEQVATVREMVETTLKNPELFIQYGLKPPRGVLLYGPPGTGKTLIARAVAHEANAHSIIINGPEIISKYYGETEEKLRNIFAEAVQNAPTVIFIDEIDALCPKRDEAPSELEKRVVTTLLTLMDGAVGSDEETKSNRVVILGATNRPNALDEALRRPGRFDREIEIGIPNSDARLSILSAILTSIPNSLSRDELESIANQSHGYVGADLSAICREAGLKCIKRSAHLGIQESSELCVNISDMKEAIREIRPSAMREILLEVPKVYWSDVGGQGDIKQRLKESVEWPLQHPEAFSRLGIRPPKGILLYGPPGCSKTLMAKALATEAGSNFIAVKGPELFSKWVGESEKAVREVFRKARAASPSIVFFDEIDALAVKRGSSGDGGSSVADRVLSQLLNELDGIEPLVNVTVVAATNRPDIIDDALLRPGRIDRILYVGPPDLPSRREIFRIQLRKMTCDDDVVLDELATMSDGCSGAEAVAICQDAALYAMEEDIHIDSVSCQREKGPSLQLPLFVWLNILFLKHLDQTAALYQSIVIVHQKDHG</sequence>
<dbReference type="Pfam" id="PF00004">
    <property type="entry name" value="AAA"/>
    <property type="match status" value="2"/>
</dbReference>
<dbReference type="InParanoid" id="A0A163JV87"/>
<dbReference type="FunFam" id="3.40.50.300:FF:001985">
    <property type="entry name" value="Chromosome 9, whole genome shotgun sequence"/>
    <property type="match status" value="1"/>
</dbReference>
<proteinExistence type="predicted"/>
<evidence type="ECO:0000256" key="2">
    <source>
        <dbReference type="ARBA" id="ARBA00022840"/>
    </source>
</evidence>